<gene>
    <name evidence="2" type="ORF">XENOCAPTIV_016661</name>
</gene>
<sequence length="111" mass="12151">MVTTMDDPCQNGVQEELMPSGQPAAERPTAVQSSQGAEMSGGEERGRRRWAGTFTMMIWSLFVGAGKDQKGFILNMCRSKAVILEGNTNRGAENLSEDYRCFAQQPTPTAM</sequence>
<accession>A0ABV0R1U5</accession>
<organism evidence="2 3">
    <name type="scientific">Xenoophorus captivus</name>
    <dbReference type="NCBI Taxonomy" id="1517983"/>
    <lineage>
        <taxon>Eukaryota</taxon>
        <taxon>Metazoa</taxon>
        <taxon>Chordata</taxon>
        <taxon>Craniata</taxon>
        <taxon>Vertebrata</taxon>
        <taxon>Euteleostomi</taxon>
        <taxon>Actinopterygii</taxon>
        <taxon>Neopterygii</taxon>
        <taxon>Teleostei</taxon>
        <taxon>Neoteleostei</taxon>
        <taxon>Acanthomorphata</taxon>
        <taxon>Ovalentaria</taxon>
        <taxon>Atherinomorphae</taxon>
        <taxon>Cyprinodontiformes</taxon>
        <taxon>Goodeidae</taxon>
        <taxon>Xenoophorus</taxon>
    </lineage>
</organism>
<evidence type="ECO:0000313" key="2">
    <source>
        <dbReference type="EMBL" id="MEQ2201698.1"/>
    </source>
</evidence>
<reference evidence="2 3" key="1">
    <citation type="submission" date="2021-06" db="EMBL/GenBank/DDBJ databases">
        <authorList>
            <person name="Palmer J.M."/>
        </authorList>
    </citation>
    <scope>NUCLEOTIDE SEQUENCE [LARGE SCALE GENOMIC DNA]</scope>
    <source>
        <strain evidence="2 3">XC_2019</strain>
        <tissue evidence="2">Muscle</tissue>
    </source>
</reference>
<evidence type="ECO:0000256" key="1">
    <source>
        <dbReference type="SAM" id="MobiDB-lite"/>
    </source>
</evidence>
<dbReference type="EMBL" id="JAHRIN010028669">
    <property type="protein sequence ID" value="MEQ2201698.1"/>
    <property type="molecule type" value="Genomic_DNA"/>
</dbReference>
<feature type="region of interest" description="Disordered" evidence="1">
    <location>
        <begin position="1"/>
        <end position="47"/>
    </location>
</feature>
<proteinExistence type="predicted"/>
<comment type="caution">
    <text evidence="2">The sequence shown here is derived from an EMBL/GenBank/DDBJ whole genome shotgun (WGS) entry which is preliminary data.</text>
</comment>
<dbReference type="Proteomes" id="UP001434883">
    <property type="component" value="Unassembled WGS sequence"/>
</dbReference>
<protein>
    <submittedName>
        <fullName evidence="2">Uncharacterized protein</fullName>
    </submittedName>
</protein>
<name>A0ABV0R1U5_9TELE</name>
<keyword evidence="3" id="KW-1185">Reference proteome</keyword>
<evidence type="ECO:0000313" key="3">
    <source>
        <dbReference type="Proteomes" id="UP001434883"/>
    </source>
</evidence>